<accession>A0AAV9ZL68</accession>
<proteinExistence type="predicted"/>
<sequence length="469" mass="53114">MPTTAPEPAGYSGSLSRSTLVYLPADILEQIFQLLRSAWVTDIYASTPLRFDYELFQGEYLLPLSTSCRIMRAQTLPYIFRELYNWDSSRGTVWPQSLWPYCKIVHIRDRTVRTAMKLDISEQTIHALSAMPFLVKVTLRFESSIPSRILHALSLSPSLLHLEIYQARVDGEPLPFSLTFPALETLIISTAGFLSVVDQDEVDRDKQSSNIHSLLAVLGSRLREIRISGDLISPAFPTIEWKHLQKLVITEHTPTPYVAVPDIVANMPALRDLQVLYTAPVSHNFPDLPTSRISPVLHLGSTTCSTLSDTCPLLSSVTLGNLLPGDSIFAQLPATLSSLRLRAPVDPYNDNMGFPEYAHYPLNQDTLPRALDHMRHLHDLREFCIDLDFFVTASLIQAIGSTLPQIEVLEFNIPRYQFIASPHRFNKNDRDPAILLALNLFSNLRHLRTTMNFMRFFDDPHYSREVTAQ</sequence>
<organism evidence="1 2">
    <name type="scientific">Favolaschia claudopus</name>
    <dbReference type="NCBI Taxonomy" id="2862362"/>
    <lineage>
        <taxon>Eukaryota</taxon>
        <taxon>Fungi</taxon>
        <taxon>Dikarya</taxon>
        <taxon>Basidiomycota</taxon>
        <taxon>Agaricomycotina</taxon>
        <taxon>Agaricomycetes</taxon>
        <taxon>Agaricomycetidae</taxon>
        <taxon>Agaricales</taxon>
        <taxon>Marasmiineae</taxon>
        <taxon>Mycenaceae</taxon>
        <taxon>Favolaschia</taxon>
    </lineage>
</organism>
<dbReference type="AlphaFoldDB" id="A0AAV9ZL68"/>
<reference evidence="1 2" key="1">
    <citation type="journal article" date="2024" name="J Genomics">
        <title>Draft genome sequencing and assembly of Favolaschia claudopus CIRM-BRFM 2984 isolated from oak limbs.</title>
        <authorList>
            <person name="Navarro D."/>
            <person name="Drula E."/>
            <person name="Chaduli D."/>
            <person name="Cazenave R."/>
            <person name="Ahrendt S."/>
            <person name="Wang J."/>
            <person name="Lipzen A."/>
            <person name="Daum C."/>
            <person name="Barry K."/>
            <person name="Grigoriev I.V."/>
            <person name="Favel A."/>
            <person name="Rosso M.N."/>
            <person name="Martin F."/>
        </authorList>
    </citation>
    <scope>NUCLEOTIDE SEQUENCE [LARGE SCALE GENOMIC DNA]</scope>
    <source>
        <strain evidence="1 2">CIRM-BRFM 2984</strain>
    </source>
</reference>
<protein>
    <recommendedName>
        <fullName evidence="3">F-box domain-containing protein</fullName>
    </recommendedName>
</protein>
<dbReference type="Proteomes" id="UP001362999">
    <property type="component" value="Unassembled WGS sequence"/>
</dbReference>
<name>A0AAV9ZL68_9AGAR</name>
<dbReference type="InterPro" id="IPR032675">
    <property type="entry name" value="LRR_dom_sf"/>
</dbReference>
<gene>
    <name evidence="1" type="ORF">R3P38DRAFT_3102448</name>
</gene>
<dbReference type="SUPFAM" id="SSF52047">
    <property type="entry name" value="RNI-like"/>
    <property type="match status" value="1"/>
</dbReference>
<evidence type="ECO:0000313" key="2">
    <source>
        <dbReference type="Proteomes" id="UP001362999"/>
    </source>
</evidence>
<keyword evidence="2" id="KW-1185">Reference proteome</keyword>
<dbReference type="Gene3D" id="3.80.10.10">
    <property type="entry name" value="Ribonuclease Inhibitor"/>
    <property type="match status" value="1"/>
</dbReference>
<dbReference type="EMBL" id="JAWWNJ010000133">
    <property type="protein sequence ID" value="KAK6984979.1"/>
    <property type="molecule type" value="Genomic_DNA"/>
</dbReference>
<evidence type="ECO:0008006" key="3">
    <source>
        <dbReference type="Google" id="ProtNLM"/>
    </source>
</evidence>
<comment type="caution">
    <text evidence="1">The sequence shown here is derived from an EMBL/GenBank/DDBJ whole genome shotgun (WGS) entry which is preliminary data.</text>
</comment>
<evidence type="ECO:0000313" key="1">
    <source>
        <dbReference type="EMBL" id="KAK6984979.1"/>
    </source>
</evidence>